<organism evidence="6 7">
    <name type="scientific">Lepidopterella palustris CBS 459.81</name>
    <dbReference type="NCBI Taxonomy" id="1314670"/>
    <lineage>
        <taxon>Eukaryota</taxon>
        <taxon>Fungi</taxon>
        <taxon>Dikarya</taxon>
        <taxon>Ascomycota</taxon>
        <taxon>Pezizomycotina</taxon>
        <taxon>Dothideomycetes</taxon>
        <taxon>Pleosporomycetidae</taxon>
        <taxon>Mytilinidiales</taxon>
        <taxon>Argynnaceae</taxon>
        <taxon>Lepidopterella</taxon>
    </lineage>
</organism>
<dbReference type="PANTHER" id="PTHR46072:SF5">
    <property type="entry name" value="GENERAL AMIDASE-C"/>
    <property type="match status" value="1"/>
</dbReference>
<feature type="binding site" evidence="4">
    <location>
        <position position="215"/>
    </location>
    <ligand>
        <name>substrate</name>
    </ligand>
</feature>
<evidence type="ECO:0000256" key="3">
    <source>
        <dbReference type="PIRSR" id="PIRSR001221-1"/>
    </source>
</evidence>
<feature type="binding site" evidence="4">
    <location>
        <begin position="236"/>
        <end position="239"/>
    </location>
    <ligand>
        <name>substrate</name>
    </ligand>
</feature>
<name>A0A8E2JAH9_9PEZI</name>
<comment type="similarity">
    <text evidence="1">Belongs to the amidase family.</text>
</comment>
<feature type="domain" description="Amidase" evidence="5">
    <location>
        <begin position="83"/>
        <end position="528"/>
    </location>
</feature>
<reference evidence="6 7" key="1">
    <citation type="journal article" date="2016" name="Nat. Commun.">
        <title>Ectomycorrhizal ecology is imprinted in the genome of the dominant symbiotic fungus Cenococcum geophilum.</title>
        <authorList>
            <consortium name="DOE Joint Genome Institute"/>
            <person name="Peter M."/>
            <person name="Kohler A."/>
            <person name="Ohm R.A."/>
            <person name="Kuo A."/>
            <person name="Krutzmann J."/>
            <person name="Morin E."/>
            <person name="Arend M."/>
            <person name="Barry K.W."/>
            <person name="Binder M."/>
            <person name="Choi C."/>
            <person name="Clum A."/>
            <person name="Copeland A."/>
            <person name="Grisel N."/>
            <person name="Haridas S."/>
            <person name="Kipfer T."/>
            <person name="LaButti K."/>
            <person name="Lindquist E."/>
            <person name="Lipzen A."/>
            <person name="Maire R."/>
            <person name="Meier B."/>
            <person name="Mihaltcheva S."/>
            <person name="Molinier V."/>
            <person name="Murat C."/>
            <person name="Poggeler S."/>
            <person name="Quandt C.A."/>
            <person name="Sperisen C."/>
            <person name="Tritt A."/>
            <person name="Tisserant E."/>
            <person name="Crous P.W."/>
            <person name="Henrissat B."/>
            <person name="Nehls U."/>
            <person name="Egli S."/>
            <person name="Spatafora J.W."/>
            <person name="Grigoriev I.V."/>
            <person name="Martin F.M."/>
        </authorList>
    </citation>
    <scope>NUCLEOTIDE SEQUENCE [LARGE SCALE GENOMIC DNA]</scope>
    <source>
        <strain evidence="6 7">CBS 459.81</strain>
    </source>
</reference>
<keyword evidence="2" id="KW-0378">Hydrolase</keyword>
<dbReference type="Gene3D" id="3.90.1300.10">
    <property type="entry name" value="Amidase signature (AS) domain"/>
    <property type="match status" value="1"/>
</dbReference>
<proteinExistence type="inferred from homology"/>
<dbReference type="SUPFAM" id="SSF75304">
    <property type="entry name" value="Amidase signature (AS) enzymes"/>
    <property type="match status" value="1"/>
</dbReference>
<evidence type="ECO:0000313" key="6">
    <source>
        <dbReference type="EMBL" id="OCK75449.1"/>
    </source>
</evidence>
<protein>
    <submittedName>
        <fullName evidence="6">Amidase</fullName>
    </submittedName>
</protein>
<evidence type="ECO:0000256" key="1">
    <source>
        <dbReference type="ARBA" id="ARBA00009199"/>
    </source>
</evidence>
<evidence type="ECO:0000256" key="4">
    <source>
        <dbReference type="PIRSR" id="PIRSR001221-2"/>
    </source>
</evidence>
<dbReference type="InterPro" id="IPR023631">
    <property type="entry name" value="Amidase_dom"/>
</dbReference>
<dbReference type="Proteomes" id="UP000250266">
    <property type="component" value="Unassembled WGS sequence"/>
</dbReference>
<accession>A0A8E2JAH9</accession>
<dbReference type="AlphaFoldDB" id="A0A8E2JAH9"/>
<evidence type="ECO:0000313" key="7">
    <source>
        <dbReference type="Proteomes" id="UP000250266"/>
    </source>
</evidence>
<gene>
    <name evidence="6" type="ORF">K432DRAFT_386205</name>
</gene>
<keyword evidence="7" id="KW-1185">Reference proteome</keyword>
<dbReference type="GO" id="GO:0016787">
    <property type="term" value="F:hydrolase activity"/>
    <property type="evidence" value="ECO:0007669"/>
    <property type="project" value="UniProtKB-KW"/>
</dbReference>
<dbReference type="EMBL" id="KV745316">
    <property type="protein sequence ID" value="OCK75449.1"/>
    <property type="molecule type" value="Genomic_DNA"/>
</dbReference>
<sequence>MAATTDWQQLIADKRSDREFKIHKEWRLPASLLSTISQNSNISVLDVPRKSGILTERELELTEVYDATELVKMMLQSEVTSYELTLAFCKRAAIAQQLVNCLSEIFFDDALNRARECDEFLKLNGKGMGPLHGLPISLKDSFNVKGVHTTIGYVSFLSHPPAAHNSALVEILFQQGAVLYCKTNLPQTMMSADSDNNVFGRTLNPNKLSLTAGGSTGGEAALLKMRGSVLGVATDIAGSIRIPALCNGIIGFKPTAGRIPFAGKTPPGRLGSPSSIVPVIGPEGHSIRDMELFMKTVIDSEPWNFDEGAIAVPWRTIAPIARRLKFAIIEKDPKFPLHPPIQRAMHHAMDALAKAGHHMTVLDDMMIYDSAVLAWKFFLLDPKKTPVGFINASGEPWVPSIETCTFPELADWKPTLDDLFDMNVQRRRIMKRYHDLMVRFEFDAILMPAYQATAVPHDTYGVPIYTVLANLLDYPAACLPFSKANKDQDKNSVMDDVTYVPPYVADAVEGMPCAIQLMGKPMKDEELLQIMEVVQKVLET</sequence>
<dbReference type="OrthoDB" id="6428749at2759"/>
<dbReference type="PIRSF" id="PIRSF001221">
    <property type="entry name" value="Amidase_fungi"/>
    <property type="match status" value="1"/>
</dbReference>
<dbReference type="Pfam" id="PF01425">
    <property type="entry name" value="Amidase"/>
    <property type="match status" value="1"/>
</dbReference>
<feature type="active site" description="Charge relay system" evidence="3">
    <location>
        <position position="139"/>
    </location>
</feature>
<evidence type="ECO:0000259" key="5">
    <source>
        <dbReference type="Pfam" id="PF01425"/>
    </source>
</evidence>
<feature type="binding site" evidence="4">
    <location>
        <position position="189"/>
    </location>
    <ligand>
        <name>substrate</name>
    </ligand>
</feature>
<feature type="active site" description="Acyl-ester intermediate" evidence="3">
    <location>
        <position position="239"/>
    </location>
</feature>
<evidence type="ECO:0000256" key="2">
    <source>
        <dbReference type="ARBA" id="ARBA00022801"/>
    </source>
</evidence>
<feature type="active site" description="Charge relay system" evidence="3">
    <location>
        <position position="215"/>
    </location>
</feature>
<dbReference type="InterPro" id="IPR036928">
    <property type="entry name" value="AS_sf"/>
</dbReference>
<dbReference type="PANTHER" id="PTHR46072">
    <property type="entry name" value="AMIDASE-RELATED-RELATED"/>
    <property type="match status" value="1"/>
</dbReference>